<reference evidence="2" key="1">
    <citation type="journal article" date="2019" name="Nat. Commun.">
        <title>The genome of broomcorn millet.</title>
        <authorList>
            <person name="Zou C."/>
            <person name="Miki D."/>
            <person name="Li D."/>
            <person name="Tang Q."/>
            <person name="Xiao L."/>
            <person name="Rajput S."/>
            <person name="Deng P."/>
            <person name="Jia W."/>
            <person name="Huang R."/>
            <person name="Zhang M."/>
            <person name="Sun Y."/>
            <person name="Hu J."/>
            <person name="Fu X."/>
            <person name="Schnable P.S."/>
            <person name="Li F."/>
            <person name="Zhang H."/>
            <person name="Feng B."/>
            <person name="Zhu X."/>
            <person name="Liu R."/>
            <person name="Schnable J.C."/>
            <person name="Zhu J.-K."/>
            <person name="Zhang H."/>
        </authorList>
    </citation>
    <scope>NUCLEOTIDE SEQUENCE [LARGE SCALE GENOMIC DNA]</scope>
</reference>
<keyword evidence="2" id="KW-1185">Reference proteome</keyword>
<evidence type="ECO:0000313" key="1">
    <source>
        <dbReference type="EMBL" id="RLN11994.1"/>
    </source>
</evidence>
<protein>
    <submittedName>
        <fullName evidence="1">Polyprotein</fullName>
    </submittedName>
</protein>
<dbReference type="STRING" id="4540.A0A3L6RYD8"/>
<evidence type="ECO:0000313" key="2">
    <source>
        <dbReference type="Proteomes" id="UP000275267"/>
    </source>
</evidence>
<name>A0A3L6RYD8_PANMI</name>
<dbReference type="EMBL" id="PQIB02000006">
    <property type="protein sequence ID" value="RLN11994.1"/>
    <property type="molecule type" value="Genomic_DNA"/>
</dbReference>
<sequence length="203" mass="22668">MLNVINAISGGSNKPIHETKRQRKDYLRAVNHVYTGKHFKTTRSHVPITFTEANLRLQFYPHNDPLVIKANIGKNTVHFFGNDVGRILVDNGSSADIILWRCLIQMGFMVKDLKKSTSPMIGFGGKRIEAVGKADINVTFGQGPTMRTEVITFDIVDIQYPYNSIFGRNTIIKFVAIIHQPYLCMKIPTAGGVVTVFGSQEEA</sequence>
<dbReference type="PANTHER" id="PTHR33240:SF15">
    <property type="entry name" value="GAG-PRO-LIKE PROTEIN"/>
    <property type="match status" value="1"/>
</dbReference>
<gene>
    <name evidence="1" type="ORF">C2845_PM09G13290</name>
</gene>
<accession>A0A3L6RYD8</accession>
<dbReference type="Proteomes" id="UP000275267">
    <property type="component" value="Unassembled WGS sequence"/>
</dbReference>
<dbReference type="OrthoDB" id="1937476at2759"/>
<organism evidence="1 2">
    <name type="scientific">Panicum miliaceum</name>
    <name type="common">Proso millet</name>
    <name type="synonym">Broomcorn millet</name>
    <dbReference type="NCBI Taxonomy" id="4540"/>
    <lineage>
        <taxon>Eukaryota</taxon>
        <taxon>Viridiplantae</taxon>
        <taxon>Streptophyta</taxon>
        <taxon>Embryophyta</taxon>
        <taxon>Tracheophyta</taxon>
        <taxon>Spermatophyta</taxon>
        <taxon>Magnoliopsida</taxon>
        <taxon>Liliopsida</taxon>
        <taxon>Poales</taxon>
        <taxon>Poaceae</taxon>
        <taxon>PACMAD clade</taxon>
        <taxon>Panicoideae</taxon>
        <taxon>Panicodae</taxon>
        <taxon>Paniceae</taxon>
        <taxon>Panicinae</taxon>
        <taxon>Panicum</taxon>
        <taxon>Panicum sect. Panicum</taxon>
    </lineage>
</organism>
<dbReference type="Gene3D" id="2.40.70.10">
    <property type="entry name" value="Acid Proteases"/>
    <property type="match status" value="1"/>
</dbReference>
<dbReference type="PANTHER" id="PTHR33240">
    <property type="entry name" value="OS08G0508500 PROTEIN"/>
    <property type="match status" value="1"/>
</dbReference>
<proteinExistence type="predicted"/>
<dbReference type="InterPro" id="IPR021109">
    <property type="entry name" value="Peptidase_aspartic_dom_sf"/>
</dbReference>
<dbReference type="CDD" id="cd00303">
    <property type="entry name" value="retropepsin_like"/>
    <property type="match status" value="1"/>
</dbReference>
<comment type="caution">
    <text evidence="1">The sequence shown here is derived from an EMBL/GenBank/DDBJ whole genome shotgun (WGS) entry which is preliminary data.</text>
</comment>
<dbReference type="AlphaFoldDB" id="A0A3L6RYD8"/>